<dbReference type="KEGG" id="dfa:DFA_05711"/>
<evidence type="ECO:0000313" key="4">
    <source>
        <dbReference type="Proteomes" id="UP000007797"/>
    </source>
</evidence>
<reference evidence="4" key="1">
    <citation type="journal article" date="2011" name="Genome Res.">
        <title>Phylogeny-wide analysis of social amoeba genomes highlights ancient origins for complex intercellular communication.</title>
        <authorList>
            <person name="Heidel A.J."/>
            <person name="Lawal H.M."/>
            <person name="Felder M."/>
            <person name="Schilde C."/>
            <person name="Helps N.R."/>
            <person name="Tunggal B."/>
            <person name="Rivero F."/>
            <person name="John U."/>
            <person name="Schleicher M."/>
            <person name="Eichinger L."/>
            <person name="Platzer M."/>
            <person name="Noegel A.A."/>
            <person name="Schaap P."/>
            <person name="Gloeckner G."/>
        </authorList>
    </citation>
    <scope>NUCLEOTIDE SEQUENCE [LARGE SCALE GENOMIC DNA]</scope>
    <source>
        <strain evidence="4">SH3</strain>
    </source>
</reference>
<keyword evidence="1" id="KW-0812">Transmembrane</keyword>
<organism evidence="3 4">
    <name type="scientific">Cavenderia fasciculata</name>
    <name type="common">Slime mold</name>
    <name type="synonym">Dictyostelium fasciculatum</name>
    <dbReference type="NCBI Taxonomy" id="261658"/>
    <lineage>
        <taxon>Eukaryota</taxon>
        <taxon>Amoebozoa</taxon>
        <taxon>Evosea</taxon>
        <taxon>Eumycetozoa</taxon>
        <taxon>Dictyostelia</taxon>
        <taxon>Acytosteliales</taxon>
        <taxon>Cavenderiaceae</taxon>
        <taxon>Cavenderia</taxon>
    </lineage>
</organism>
<dbReference type="Gene3D" id="2.60.40.10">
    <property type="entry name" value="Immunoglobulins"/>
    <property type="match status" value="2"/>
</dbReference>
<keyword evidence="1" id="KW-1133">Transmembrane helix</keyword>
<dbReference type="SUPFAM" id="SSF49265">
    <property type="entry name" value="Fibronectin type III"/>
    <property type="match status" value="2"/>
</dbReference>
<evidence type="ECO:0000259" key="2">
    <source>
        <dbReference type="PROSITE" id="PS50853"/>
    </source>
</evidence>
<dbReference type="Proteomes" id="UP000007797">
    <property type="component" value="Unassembled WGS sequence"/>
</dbReference>
<evidence type="ECO:0000313" key="3">
    <source>
        <dbReference type="EMBL" id="EGG23578.1"/>
    </source>
</evidence>
<dbReference type="InterPro" id="IPR003961">
    <property type="entry name" value="FN3_dom"/>
</dbReference>
<dbReference type="InterPro" id="IPR036116">
    <property type="entry name" value="FN3_sf"/>
</dbReference>
<accession>F4PM78</accession>
<keyword evidence="1" id="KW-0472">Membrane</keyword>
<feature type="transmembrane region" description="Helical" evidence="1">
    <location>
        <begin position="981"/>
        <end position="1003"/>
    </location>
</feature>
<sequence length="1024" mass="111590">MEIFGTTVNAQYALVQFGCGANQPYGYASYVTGACYQVDSAASVIVKKISATQVEYQRYTNPNCQGTSSANPYIVGTCFLGQFRWSLTTTNSIYPANNIVYFQRYSYGGVCQDGPSTATFVTLPNRCSAGFDINLQPNGDILNVVNQASTSVMLEMHGGCANTTLQVMPQRSCSVPNAYSIFNAYYLSNWKLSITQFVPVTYMQATILVDFVPSGPIVPIKVEATTDVSGTLQYSVVCASINSGTACTINNLSPSQSIKFRATYLNPQSVLGDSMDPIESDYFTMPSAPIVSEINIISFTTSTITFNYSSIGGIPTSTTSYSFDIVSIDNDTTTPVNQPPTTSTTYTVTGLQANANYKINVYVSNGGIKSSALRSKQVQLYQRITSPSVQLVATTKTILVSFSVANGIPNATVYSVTFNGQPEPNCYPTLVGASSCLISNNILPNTQYVIKVVANNDNFDQTTTQSITTFKSISDPILNGKPLITTIELNFNISNGIDSLTTRSLFINGVLVPTLDSKTSTLLTNLNPSTNYNLTIVFNCEGFIQSLTKFYLTLDEPKKVEIISDNDLNTINLHWTSSNGGIVGETVYTPSISYDGVEWFDKCQETKQQSCLFDNLVQNTTYQFKVTTQNSGYTVVSDVFKTLTTLVNSTSSLCTISSGTSVQCSGNGHCVDAMCRCFDGFSGIYCEMTQVPIQNTTTIALDQTNPTVQVTIGSSYTYSLQLDSVVEMDTNNKLVSQPINLDRLTWSLQGPFSQPLNDNNNNNLVIKSWKYTSSNGQIVIEFIQLQSQSQSPLPSSTSAEIIFAGHTILLNLNQIKYSISFTNLQISSTEAVYLAVNSTISYPQLQSCSDSLTNIVFNQNQDSHQIAKYFTFSFGNNSSSSSSSTSATLTGRFVNRVNLLTLPTKIDSFVENDINSKTIKVSSIVPLANLQSQSIKSLMIDPEFDLTVFKPAICHQPSSSNSSDNEEQPKIKEEENNSTKMIIGIVVGVSGAIILATASVMMYKRGLFGKRNINQKKLVELNRL</sequence>
<dbReference type="OrthoDB" id="2139662at2759"/>
<dbReference type="InterPro" id="IPR013783">
    <property type="entry name" value="Ig-like_fold"/>
</dbReference>
<name>F4PM78_CACFS</name>
<dbReference type="AlphaFoldDB" id="F4PM78"/>
<evidence type="ECO:0000256" key="1">
    <source>
        <dbReference type="SAM" id="Phobius"/>
    </source>
</evidence>
<dbReference type="OMA" id="YPANNIV"/>
<gene>
    <name evidence="3" type="ORF">DFA_05711</name>
</gene>
<dbReference type="Gene3D" id="2.10.25.10">
    <property type="entry name" value="Laminin"/>
    <property type="match status" value="1"/>
</dbReference>
<feature type="domain" description="Fibronectin type-III" evidence="2">
    <location>
        <begin position="285"/>
        <end position="383"/>
    </location>
</feature>
<dbReference type="CDD" id="cd00063">
    <property type="entry name" value="FN3"/>
    <property type="match status" value="1"/>
</dbReference>
<dbReference type="SMART" id="SM00060">
    <property type="entry name" value="FN3"/>
    <property type="match status" value="4"/>
</dbReference>
<proteinExistence type="predicted"/>
<dbReference type="PROSITE" id="PS50853">
    <property type="entry name" value="FN3"/>
    <property type="match status" value="2"/>
</dbReference>
<feature type="domain" description="Fibronectin type-III" evidence="2">
    <location>
        <begin position="556"/>
        <end position="648"/>
    </location>
</feature>
<dbReference type="EMBL" id="GL883008">
    <property type="protein sequence ID" value="EGG23578.1"/>
    <property type="molecule type" value="Genomic_DNA"/>
</dbReference>
<dbReference type="RefSeq" id="XP_004361429.1">
    <property type="nucleotide sequence ID" value="XM_004361372.1"/>
</dbReference>
<dbReference type="GeneID" id="14875654"/>
<protein>
    <recommendedName>
        <fullName evidence="2">Fibronectin type-III domain-containing protein</fullName>
    </recommendedName>
</protein>
<keyword evidence="4" id="KW-1185">Reference proteome</keyword>